<proteinExistence type="predicted"/>
<dbReference type="Gene3D" id="3.80.10.10">
    <property type="entry name" value="Ribonuclease Inhibitor"/>
    <property type="match status" value="1"/>
</dbReference>
<protein>
    <recommendedName>
        <fullName evidence="3">F-box domain-containing protein</fullName>
    </recommendedName>
</protein>
<organism evidence="1 2">
    <name type="scientific">Marasmiellus scandens</name>
    <dbReference type="NCBI Taxonomy" id="2682957"/>
    <lineage>
        <taxon>Eukaryota</taxon>
        <taxon>Fungi</taxon>
        <taxon>Dikarya</taxon>
        <taxon>Basidiomycota</taxon>
        <taxon>Agaricomycotina</taxon>
        <taxon>Agaricomycetes</taxon>
        <taxon>Agaricomycetidae</taxon>
        <taxon>Agaricales</taxon>
        <taxon>Marasmiineae</taxon>
        <taxon>Omphalotaceae</taxon>
        <taxon>Marasmiellus</taxon>
    </lineage>
</organism>
<dbReference type="EMBL" id="JBANRG010000002">
    <property type="protein sequence ID" value="KAK7470021.1"/>
    <property type="molecule type" value="Genomic_DNA"/>
</dbReference>
<reference evidence="1 2" key="1">
    <citation type="submission" date="2024-01" db="EMBL/GenBank/DDBJ databases">
        <title>A draft genome for the cacao thread blight pathogen Marasmiellus scandens.</title>
        <authorList>
            <person name="Baruah I.K."/>
            <person name="Leung J."/>
            <person name="Bukari Y."/>
            <person name="Amoako-Attah I."/>
            <person name="Meinhardt L.W."/>
            <person name="Bailey B.A."/>
            <person name="Cohen S.P."/>
        </authorList>
    </citation>
    <scope>NUCLEOTIDE SEQUENCE [LARGE SCALE GENOMIC DNA]</scope>
    <source>
        <strain evidence="1 2">GH-19</strain>
    </source>
</reference>
<evidence type="ECO:0008006" key="3">
    <source>
        <dbReference type="Google" id="ProtNLM"/>
    </source>
</evidence>
<sequence length="540" mass="61621">MSTQEYGLNNAIPSLCTLPGDILGEIFLRCTPVSDAETAWQLSHSKMIFGLSRVCSLWRQVALSHPRLWSYISVDMCLLNEKIYSMIMLHLQRSKEAPLTLCIAQNGHPGPDERCDSRYPGFVRRVYEAFLSSTDRWKTVKFYYYPWPNMLDTFFRDKSFHFPILESLEVNVRDHDKNQDVPLFQIIRSAPRLHTLRLYQLKHIASYPYRQLKHLTIDSIEINTYQYLDVLSRCSNLTELSFASHPAHLSSRHTRTSVSPSTPIRLLSLTSLKVTSSFFAAGALLGMLKLLVTPGLISLHLKGEEPRAYSRPTFRWPEQDLHTMISQSPCYLQKLCLGPFLPITDDSIPGILRNLPDLIELELHEGTCGEYPKAMHILRLMVPASCSDSVPGPSLDPNSSLGIGVGFPLLRKLKSLSLYVGEDFAQTRLRIQSCITMLRYRSRQGDTSSFRYTDSTSLAFGYDLRLMDVYENGDSTTRLESFRLQLYTESDFVGRSIRNNLGDLEALRDILSDARAMNIAVEHTLAFPKSAEWLAYVRRR</sequence>
<dbReference type="PANTHER" id="PTHR38926">
    <property type="entry name" value="F-BOX DOMAIN CONTAINING PROTEIN, EXPRESSED"/>
    <property type="match status" value="1"/>
</dbReference>
<dbReference type="SUPFAM" id="SSF52047">
    <property type="entry name" value="RNI-like"/>
    <property type="match status" value="1"/>
</dbReference>
<accession>A0ABR1JYX5</accession>
<dbReference type="PANTHER" id="PTHR38926:SF5">
    <property type="entry name" value="F-BOX AND LEUCINE-RICH REPEAT PROTEIN 6"/>
    <property type="match status" value="1"/>
</dbReference>
<keyword evidence="2" id="KW-1185">Reference proteome</keyword>
<dbReference type="Proteomes" id="UP001498398">
    <property type="component" value="Unassembled WGS sequence"/>
</dbReference>
<gene>
    <name evidence="1" type="ORF">VKT23_001456</name>
</gene>
<dbReference type="InterPro" id="IPR032675">
    <property type="entry name" value="LRR_dom_sf"/>
</dbReference>
<comment type="caution">
    <text evidence="1">The sequence shown here is derived from an EMBL/GenBank/DDBJ whole genome shotgun (WGS) entry which is preliminary data.</text>
</comment>
<evidence type="ECO:0000313" key="1">
    <source>
        <dbReference type="EMBL" id="KAK7470021.1"/>
    </source>
</evidence>
<evidence type="ECO:0000313" key="2">
    <source>
        <dbReference type="Proteomes" id="UP001498398"/>
    </source>
</evidence>
<name>A0ABR1JYX5_9AGAR</name>